<evidence type="ECO:0000313" key="2">
    <source>
        <dbReference type="Proteomes" id="UP000675882"/>
    </source>
</evidence>
<proteinExistence type="predicted"/>
<accession>A0A916FBB2</accession>
<sequence length="47" mass="5318">MIARSVFMGNDRANLKTSDTRYSITGAHEWVNVRITPGHPHALVYFS</sequence>
<protein>
    <submittedName>
        <fullName evidence="1">Uncharacterized protein</fullName>
    </submittedName>
</protein>
<name>A0A916FBB2_9PROT</name>
<dbReference type="Proteomes" id="UP000675882">
    <property type="component" value="Unassembled WGS sequence"/>
</dbReference>
<organism evidence="1 2">
    <name type="scientific">Candidatus Nitrotoga fabula</name>
    <dbReference type="NCBI Taxonomy" id="2182327"/>
    <lineage>
        <taxon>Bacteria</taxon>
        <taxon>Pseudomonadati</taxon>
        <taxon>Pseudomonadota</taxon>
        <taxon>Betaproteobacteria</taxon>
        <taxon>Nitrosomonadales</taxon>
        <taxon>Gallionellaceae</taxon>
        <taxon>Candidatus Nitrotoga</taxon>
    </lineage>
</organism>
<reference evidence="1" key="1">
    <citation type="submission" date="2021-02" db="EMBL/GenBank/DDBJ databases">
        <authorList>
            <person name="Han P."/>
        </authorList>
    </citation>
    <scope>NUCLEOTIDE SEQUENCE</scope>
    <source>
        <strain evidence="1">Candidatus Nitrotoga sp. ZN8</strain>
    </source>
</reference>
<dbReference type="AlphaFoldDB" id="A0A916FBB2"/>
<comment type="caution">
    <text evidence="1">The sequence shown here is derived from an EMBL/GenBank/DDBJ whole genome shotgun (WGS) entry which is preliminary data.</text>
</comment>
<keyword evidence="2" id="KW-1185">Reference proteome</keyword>
<gene>
    <name evidence="1" type="ORF">NTGZN8_90078</name>
</gene>
<evidence type="ECO:0000313" key="1">
    <source>
        <dbReference type="EMBL" id="CAE6740617.1"/>
    </source>
</evidence>
<dbReference type="EMBL" id="CAJNBL010000044">
    <property type="protein sequence ID" value="CAE6740617.1"/>
    <property type="molecule type" value="Genomic_DNA"/>
</dbReference>